<dbReference type="InterPro" id="IPR019109">
    <property type="entry name" value="MamF_MmsF"/>
</dbReference>
<keyword evidence="7" id="KW-1185">Reference proteome</keyword>
<feature type="transmembrane region" description="Helical" evidence="5">
    <location>
        <begin position="56"/>
        <end position="89"/>
    </location>
</feature>
<comment type="caution">
    <text evidence="6">The sequence shown here is derived from an EMBL/GenBank/DDBJ whole genome shotgun (WGS) entry which is preliminary data.</text>
</comment>
<dbReference type="RefSeq" id="WP_126777242.1">
    <property type="nucleotide sequence ID" value="NZ_PIPM01000009.1"/>
</dbReference>
<name>A0A432WDJ8_9GAMM</name>
<dbReference type="EMBL" id="PIPM01000009">
    <property type="protein sequence ID" value="RUO30456.1"/>
    <property type="molecule type" value="Genomic_DNA"/>
</dbReference>
<keyword evidence="2 5" id="KW-0812">Transmembrane</keyword>
<evidence type="ECO:0000313" key="6">
    <source>
        <dbReference type="EMBL" id="RUO30456.1"/>
    </source>
</evidence>
<reference evidence="6 7" key="1">
    <citation type="journal article" date="2011" name="Front. Microbiol.">
        <title>Genomic signatures of strain selection and enhancement in Bacillus atrophaeus var. globigii, a historical biowarfare simulant.</title>
        <authorList>
            <person name="Gibbons H.S."/>
            <person name="Broomall S.M."/>
            <person name="McNew L.A."/>
            <person name="Daligault H."/>
            <person name="Chapman C."/>
            <person name="Bruce D."/>
            <person name="Karavis M."/>
            <person name="Krepps M."/>
            <person name="McGregor P.A."/>
            <person name="Hong C."/>
            <person name="Park K.H."/>
            <person name="Akmal A."/>
            <person name="Feldman A."/>
            <person name="Lin J.S."/>
            <person name="Chang W.E."/>
            <person name="Higgs B.W."/>
            <person name="Demirev P."/>
            <person name="Lindquist J."/>
            <person name="Liem A."/>
            <person name="Fochler E."/>
            <person name="Read T.D."/>
            <person name="Tapia R."/>
            <person name="Johnson S."/>
            <person name="Bishop-Lilly K.A."/>
            <person name="Detter C."/>
            <person name="Han C."/>
            <person name="Sozhamannan S."/>
            <person name="Rosenzweig C.N."/>
            <person name="Skowronski E.W."/>
        </authorList>
    </citation>
    <scope>NUCLEOTIDE SEQUENCE [LARGE SCALE GENOMIC DNA]</scope>
    <source>
        <strain evidence="6 7">GYP-17</strain>
    </source>
</reference>
<evidence type="ECO:0000256" key="1">
    <source>
        <dbReference type="ARBA" id="ARBA00004141"/>
    </source>
</evidence>
<evidence type="ECO:0000256" key="4">
    <source>
        <dbReference type="ARBA" id="ARBA00023136"/>
    </source>
</evidence>
<organism evidence="6 7">
    <name type="scientific">Aliidiomarina sanyensis</name>
    <dbReference type="NCBI Taxonomy" id="1249555"/>
    <lineage>
        <taxon>Bacteria</taxon>
        <taxon>Pseudomonadati</taxon>
        <taxon>Pseudomonadota</taxon>
        <taxon>Gammaproteobacteria</taxon>
        <taxon>Alteromonadales</taxon>
        <taxon>Idiomarinaceae</taxon>
        <taxon>Aliidiomarina</taxon>
    </lineage>
</organism>
<evidence type="ECO:0000256" key="3">
    <source>
        <dbReference type="ARBA" id="ARBA00022989"/>
    </source>
</evidence>
<gene>
    <name evidence="6" type="ORF">CWE11_08765</name>
</gene>
<keyword evidence="4 5" id="KW-0472">Membrane</keyword>
<sequence>MESSRQYCMFIHLSLLSGLILPGMGLVVPIILWLLKRENPEVDLHGRIVANWIISSLIYAIIATVLLVIGIGVLIFIAIGICTLIFAIVGGIRAADGEVWPYPLSLKILKSTAV</sequence>
<dbReference type="AlphaFoldDB" id="A0A432WDJ8"/>
<comment type="subcellular location">
    <subcellularLocation>
        <location evidence="1">Membrane</location>
        <topology evidence="1">Multi-pass membrane protein</topology>
    </subcellularLocation>
</comment>
<dbReference type="OrthoDB" id="9808930at2"/>
<dbReference type="Proteomes" id="UP000288405">
    <property type="component" value="Unassembled WGS sequence"/>
</dbReference>
<evidence type="ECO:0000256" key="5">
    <source>
        <dbReference type="SAM" id="Phobius"/>
    </source>
</evidence>
<accession>A0A432WDJ8</accession>
<proteinExistence type="predicted"/>
<dbReference type="Pfam" id="PF09685">
    <property type="entry name" value="MamF_MmsF"/>
    <property type="match status" value="1"/>
</dbReference>
<keyword evidence="3 5" id="KW-1133">Transmembrane helix</keyword>
<evidence type="ECO:0000313" key="7">
    <source>
        <dbReference type="Proteomes" id="UP000288405"/>
    </source>
</evidence>
<evidence type="ECO:0000256" key="2">
    <source>
        <dbReference type="ARBA" id="ARBA00022692"/>
    </source>
</evidence>
<feature type="transmembrane region" description="Helical" evidence="5">
    <location>
        <begin position="12"/>
        <end position="35"/>
    </location>
</feature>
<evidence type="ECO:0008006" key="8">
    <source>
        <dbReference type="Google" id="ProtNLM"/>
    </source>
</evidence>
<protein>
    <recommendedName>
        <fullName evidence="8">DUF4870 domain-containing protein</fullName>
    </recommendedName>
</protein>